<proteinExistence type="predicted"/>
<evidence type="ECO:0000313" key="2">
    <source>
        <dbReference type="EMBL" id="MBI1648181.1"/>
    </source>
</evidence>
<evidence type="ECO:0000313" key="3">
    <source>
        <dbReference type="Proteomes" id="UP000641139"/>
    </source>
</evidence>
<gene>
    <name evidence="2" type="ORF">I7X30_14100</name>
</gene>
<sequence>MRRENVEKEEVKEGAGCLPFIVFIIIVLFLTFMWISVDIFGLFQE</sequence>
<evidence type="ECO:0000256" key="1">
    <source>
        <dbReference type="SAM" id="Phobius"/>
    </source>
</evidence>
<name>A0ABS0SSJ5_9FLAO</name>
<dbReference type="EMBL" id="JAEFDC010000023">
    <property type="protein sequence ID" value="MBI1648181.1"/>
    <property type="molecule type" value="Genomic_DNA"/>
</dbReference>
<dbReference type="RefSeq" id="WP_009414072.1">
    <property type="nucleotide sequence ID" value="NZ_JAEFDC010000023.1"/>
</dbReference>
<keyword evidence="1" id="KW-0812">Transmembrane</keyword>
<keyword evidence="1" id="KW-1133">Transmembrane helix</keyword>
<accession>A0ABS0SSJ5</accession>
<comment type="caution">
    <text evidence="2">The sequence shown here is derived from an EMBL/GenBank/DDBJ whole genome shotgun (WGS) entry which is preliminary data.</text>
</comment>
<keyword evidence="3" id="KW-1185">Reference proteome</keyword>
<protein>
    <submittedName>
        <fullName evidence="2">Uncharacterized protein</fullName>
    </submittedName>
</protein>
<feature type="transmembrane region" description="Helical" evidence="1">
    <location>
        <begin position="20"/>
        <end position="43"/>
    </location>
</feature>
<keyword evidence="1" id="KW-0472">Membrane</keyword>
<dbReference type="Proteomes" id="UP000641139">
    <property type="component" value="Unassembled WGS sequence"/>
</dbReference>
<organism evidence="2 3">
    <name type="scientific">Capnocytophaga periodontitidis</name>
    <dbReference type="NCBI Taxonomy" id="2795027"/>
    <lineage>
        <taxon>Bacteria</taxon>
        <taxon>Pseudomonadati</taxon>
        <taxon>Bacteroidota</taxon>
        <taxon>Flavobacteriia</taxon>
        <taxon>Flavobacteriales</taxon>
        <taxon>Flavobacteriaceae</taxon>
        <taxon>Capnocytophaga</taxon>
    </lineage>
</organism>
<reference evidence="2 3" key="1">
    <citation type="journal article" date="2021" name="Int. J. Syst. Evol. Microbiol.">
        <title>Capnocytophaga periodontitidis sp. nov., isolated from subgingival plaque of periodontitis patient.</title>
        <authorList>
            <person name="Zhang Y."/>
            <person name="Qiao D."/>
            <person name="Shi W."/>
            <person name="Wu D."/>
            <person name="Cai M."/>
        </authorList>
    </citation>
    <scope>NUCLEOTIDE SEQUENCE [LARGE SCALE GENOMIC DNA]</scope>
    <source>
        <strain evidence="2 3">051621</strain>
    </source>
</reference>